<sequence>MKLIIMTKPTFFVEEDKILSSLFDEGLDNLHLYKPGAAPMYSERLLTLLHEDYYNKITVHGHFYLKDEYGLKGIHIDDATSLPPNGYKGHVSRTCHTLDELKDAKKKSNYVFLKNVFDSLTNGNEKASFTIEQLEDAASHGLIDKKVYALGGMNIENIRTARELGFGGVVVCGDLWNRFDIHNQLDYKELILHFERLRKATN</sequence>
<evidence type="ECO:0000256" key="2">
    <source>
        <dbReference type="ARBA" id="ARBA00022977"/>
    </source>
</evidence>
<accession>A0A938WQX1</accession>
<protein>
    <submittedName>
        <fullName evidence="4">Thiamine phosphate synthase</fullName>
    </submittedName>
</protein>
<comment type="pathway">
    <text evidence="1">Cofactor biosynthesis; thiamine diphosphate biosynthesis.</text>
</comment>
<dbReference type="Proteomes" id="UP000764045">
    <property type="component" value="Unassembled WGS sequence"/>
</dbReference>
<keyword evidence="5" id="KW-1185">Reference proteome</keyword>
<organism evidence="4 5">
    <name type="scientific">Marseilla massiliensis</name>
    <dbReference type="NCBI Taxonomy" id="1841864"/>
    <lineage>
        <taxon>Bacteria</taxon>
        <taxon>Pseudomonadati</taxon>
        <taxon>Bacteroidota</taxon>
        <taxon>Bacteroidia</taxon>
        <taxon>Bacteroidales</taxon>
        <taxon>Prevotellaceae</taxon>
        <taxon>Marseilla</taxon>
    </lineage>
</organism>
<dbReference type="RefSeq" id="WP_205111459.1">
    <property type="nucleotide sequence ID" value="NZ_CAWUJD010000001.1"/>
</dbReference>
<dbReference type="GO" id="GO:0005737">
    <property type="term" value="C:cytoplasm"/>
    <property type="evidence" value="ECO:0007669"/>
    <property type="project" value="TreeGrafter"/>
</dbReference>
<proteinExistence type="predicted"/>
<dbReference type="InterPro" id="IPR036206">
    <property type="entry name" value="ThiamineP_synth_sf"/>
</dbReference>
<dbReference type="Gene3D" id="3.20.20.70">
    <property type="entry name" value="Aldolase class I"/>
    <property type="match status" value="1"/>
</dbReference>
<dbReference type="EMBL" id="JACJJL010000028">
    <property type="protein sequence ID" value="MBM6662744.1"/>
    <property type="molecule type" value="Genomic_DNA"/>
</dbReference>
<feature type="domain" description="Thiamine phosphate synthase/TenI" evidence="3">
    <location>
        <begin position="53"/>
        <end position="173"/>
    </location>
</feature>
<reference evidence="4 5" key="1">
    <citation type="journal article" date="2021" name="Sci. Rep.">
        <title>The distribution of antibiotic resistance genes in chicken gut microbiota commensals.</title>
        <authorList>
            <person name="Juricova H."/>
            <person name="Matiasovicova J."/>
            <person name="Kubasova T."/>
            <person name="Cejkova D."/>
            <person name="Rychlik I."/>
        </authorList>
    </citation>
    <scope>NUCLEOTIDE SEQUENCE [LARGE SCALE GENOMIC DNA]</scope>
    <source>
        <strain evidence="4 5">An819</strain>
    </source>
</reference>
<dbReference type="PANTHER" id="PTHR20857">
    <property type="entry name" value="THIAMINE-PHOSPHATE PYROPHOSPHORYLASE"/>
    <property type="match status" value="1"/>
</dbReference>
<name>A0A938WQX1_9BACT</name>
<dbReference type="InterPro" id="IPR013785">
    <property type="entry name" value="Aldolase_TIM"/>
</dbReference>
<keyword evidence="2" id="KW-0784">Thiamine biosynthesis</keyword>
<dbReference type="GO" id="GO:0009228">
    <property type="term" value="P:thiamine biosynthetic process"/>
    <property type="evidence" value="ECO:0007669"/>
    <property type="project" value="UniProtKB-KW"/>
</dbReference>
<evidence type="ECO:0000313" key="5">
    <source>
        <dbReference type="Proteomes" id="UP000764045"/>
    </source>
</evidence>
<dbReference type="SUPFAM" id="SSF51391">
    <property type="entry name" value="Thiamin phosphate synthase"/>
    <property type="match status" value="1"/>
</dbReference>
<dbReference type="CDD" id="cd00564">
    <property type="entry name" value="TMP_TenI"/>
    <property type="match status" value="1"/>
</dbReference>
<dbReference type="InterPro" id="IPR022998">
    <property type="entry name" value="ThiamineP_synth_TenI"/>
</dbReference>
<comment type="caution">
    <text evidence="4">The sequence shown here is derived from an EMBL/GenBank/DDBJ whole genome shotgun (WGS) entry which is preliminary data.</text>
</comment>
<dbReference type="GO" id="GO:0004789">
    <property type="term" value="F:thiamine-phosphate diphosphorylase activity"/>
    <property type="evidence" value="ECO:0007669"/>
    <property type="project" value="TreeGrafter"/>
</dbReference>
<evidence type="ECO:0000256" key="1">
    <source>
        <dbReference type="ARBA" id="ARBA00004948"/>
    </source>
</evidence>
<dbReference type="AlphaFoldDB" id="A0A938WQX1"/>
<dbReference type="PANTHER" id="PTHR20857:SF15">
    <property type="entry name" value="THIAMINE-PHOSPHATE SYNTHASE"/>
    <property type="match status" value="1"/>
</dbReference>
<evidence type="ECO:0000259" key="3">
    <source>
        <dbReference type="Pfam" id="PF02581"/>
    </source>
</evidence>
<gene>
    <name evidence="4" type="ORF">H6B30_13470</name>
</gene>
<evidence type="ECO:0000313" key="4">
    <source>
        <dbReference type="EMBL" id="MBM6662744.1"/>
    </source>
</evidence>
<dbReference type="Pfam" id="PF02581">
    <property type="entry name" value="TMP-TENI"/>
    <property type="match status" value="1"/>
</dbReference>